<dbReference type="InterPro" id="IPR036396">
    <property type="entry name" value="Cyt_P450_sf"/>
</dbReference>
<keyword evidence="4" id="KW-0349">Heme</keyword>
<dbReference type="SUPFAM" id="SSF48264">
    <property type="entry name" value="Cytochrome P450"/>
    <property type="match status" value="1"/>
</dbReference>
<evidence type="ECO:0000256" key="6">
    <source>
        <dbReference type="ARBA" id="ARBA00023002"/>
    </source>
</evidence>
<evidence type="ECO:0000256" key="1">
    <source>
        <dbReference type="ARBA" id="ARBA00001971"/>
    </source>
</evidence>
<dbReference type="EMBL" id="LVVM01004018">
    <property type="protein sequence ID" value="OJA13772.1"/>
    <property type="molecule type" value="Genomic_DNA"/>
</dbReference>
<comment type="similarity">
    <text evidence="3">Belongs to the cytochrome P450 family.</text>
</comment>
<gene>
    <name evidence="9" type="ORF">AZE42_07461</name>
</gene>
<evidence type="ECO:0000256" key="5">
    <source>
        <dbReference type="ARBA" id="ARBA00022723"/>
    </source>
</evidence>
<keyword evidence="10" id="KW-1185">Reference proteome</keyword>
<keyword evidence="6" id="KW-0560">Oxidoreductase</keyword>
<evidence type="ECO:0000256" key="2">
    <source>
        <dbReference type="ARBA" id="ARBA00005179"/>
    </source>
</evidence>
<dbReference type="Gene3D" id="1.10.630.10">
    <property type="entry name" value="Cytochrome P450"/>
    <property type="match status" value="1"/>
</dbReference>
<dbReference type="GO" id="GO:0016705">
    <property type="term" value="F:oxidoreductase activity, acting on paired donors, with incorporation or reduction of molecular oxygen"/>
    <property type="evidence" value="ECO:0007669"/>
    <property type="project" value="InterPro"/>
</dbReference>
<dbReference type="Proteomes" id="UP000183567">
    <property type="component" value="Unassembled WGS sequence"/>
</dbReference>
<dbReference type="STRING" id="180088.A0A1J8QPV7"/>
<dbReference type="PANTHER" id="PTHR46300">
    <property type="entry name" value="P450, PUTATIVE (EUROFUNG)-RELATED-RELATED"/>
    <property type="match status" value="1"/>
</dbReference>
<keyword evidence="7" id="KW-0408">Iron</keyword>
<dbReference type="GO" id="GO:0020037">
    <property type="term" value="F:heme binding"/>
    <property type="evidence" value="ECO:0007669"/>
    <property type="project" value="InterPro"/>
</dbReference>
<dbReference type="GO" id="GO:0005506">
    <property type="term" value="F:iron ion binding"/>
    <property type="evidence" value="ECO:0007669"/>
    <property type="project" value="InterPro"/>
</dbReference>
<dbReference type="InterPro" id="IPR002401">
    <property type="entry name" value="Cyt_P450_E_grp-I"/>
</dbReference>
<name>A0A1J8QPV7_9AGAM</name>
<evidence type="ECO:0000256" key="7">
    <source>
        <dbReference type="ARBA" id="ARBA00023004"/>
    </source>
</evidence>
<keyword evidence="8" id="KW-0503">Monooxygenase</keyword>
<proteinExistence type="inferred from homology"/>
<sequence length="284" mass="31885">MGKQSGFLADHPRLIAAGEMLSGGLSIVYALPGDRFRRMRSALHTHLRPRAAETYQPLQMSHAKNVIFDILQDPRNFQNHAKSYKNGVWEGYVHPRALALTSWTRFHGSNTSRWYGLQLKREGEMRRRIYVKEQLKINADIGPSFARYILENEDAYSLTKTEIACLASDFFATGVDTTAMAICTVLTAVARFPEEQVKVQTELDAVLGSRRAPTFGDENFLPRLYAFISEMETVGSPWKTIACLQGLRYSATIWPSLEIQKSSLNLTSSSLTAGSTTWVAQETI</sequence>
<keyword evidence="5" id="KW-0479">Metal-binding</keyword>
<dbReference type="AlphaFoldDB" id="A0A1J8QPV7"/>
<dbReference type="GO" id="GO:0004497">
    <property type="term" value="F:monooxygenase activity"/>
    <property type="evidence" value="ECO:0007669"/>
    <property type="project" value="UniProtKB-KW"/>
</dbReference>
<dbReference type="InterPro" id="IPR001128">
    <property type="entry name" value="Cyt_P450"/>
</dbReference>
<protein>
    <recommendedName>
        <fullName evidence="11">Cytochrome P450</fullName>
    </recommendedName>
</protein>
<comment type="pathway">
    <text evidence="2">Secondary metabolite biosynthesis.</text>
</comment>
<comment type="cofactor">
    <cofactor evidence="1">
        <name>heme</name>
        <dbReference type="ChEBI" id="CHEBI:30413"/>
    </cofactor>
</comment>
<organism evidence="9 10">
    <name type="scientific">Rhizopogon vesiculosus</name>
    <dbReference type="NCBI Taxonomy" id="180088"/>
    <lineage>
        <taxon>Eukaryota</taxon>
        <taxon>Fungi</taxon>
        <taxon>Dikarya</taxon>
        <taxon>Basidiomycota</taxon>
        <taxon>Agaricomycotina</taxon>
        <taxon>Agaricomycetes</taxon>
        <taxon>Agaricomycetidae</taxon>
        <taxon>Boletales</taxon>
        <taxon>Suillineae</taxon>
        <taxon>Rhizopogonaceae</taxon>
        <taxon>Rhizopogon</taxon>
    </lineage>
</organism>
<dbReference type="Pfam" id="PF00067">
    <property type="entry name" value="p450"/>
    <property type="match status" value="1"/>
</dbReference>
<comment type="caution">
    <text evidence="9">The sequence shown here is derived from an EMBL/GenBank/DDBJ whole genome shotgun (WGS) entry which is preliminary data.</text>
</comment>
<dbReference type="OrthoDB" id="2789670at2759"/>
<accession>A0A1J8QPV7</accession>
<evidence type="ECO:0000313" key="9">
    <source>
        <dbReference type="EMBL" id="OJA13772.1"/>
    </source>
</evidence>
<evidence type="ECO:0008006" key="11">
    <source>
        <dbReference type="Google" id="ProtNLM"/>
    </source>
</evidence>
<evidence type="ECO:0000256" key="8">
    <source>
        <dbReference type="ARBA" id="ARBA00023033"/>
    </source>
</evidence>
<dbReference type="InterPro" id="IPR050364">
    <property type="entry name" value="Cytochrome_P450_fung"/>
</dbReference>
<evidence type="ECO:0000256" key="3">
    <source>
        <dbReference type="ARBA" id="ARBA00010617"/>
    </source>
</evidence>
<evidence type="ECO:0000313" key="10">
    <source>
        <dbReference type="Proteomes" id="UP000183567"/>
    </source>
</evidence>
<evidence type="ECO:0000256" key="4">
    <source>
        <dbReference type="ARBA" id="ARBA00022617"/>
    </source>
</evidence>
<reference evidence="9 10" key="1">
    <citation type="submission" date="2016-03" db="EMBL/GenBank/DDBJ databases">
        <title>Comparative genomics of the ectomycorrhizal sister species Rhizopogon vinicolor and Rhizopogon vesiculosus (Basidiomycota: Boletales) reveals a divergence of the mating type B locus.</title>
        <authorList>
            <person name="Mujic A.B."/>
            <person name="Kuo A."/>
            <person name="Tritt A."/>
            <person name="Lipzen A."/>
            <person name="Chen C."/>
            <person name="Johnson J."/>
            <person name="Sharma A."/>
            <person name="Barry K."/>
            <person name="Grigoriev I.V."/>
            <person name="Spatafora J.W."/>
        </authorList>
    </citation>
    <scope>NUCLEOTIDE SEQUENCE [LARGE SCALE GENOMIC DNA]</scope>
    <source>
        <strain evidence="9 10">AM-OR11-056</strain>
    </source>
</reference>
<dbReference type="PRINTS" id="PR00463">
    <property type="entry name" value="EP450I"/>
</dbReference>